<evidence type="ECO:0000313" key="1">
    <source>
        <dbReference type="EMBL" id="KRR26335.1"/>
    </source>
</evidence>
<dbReference type="AlphaFoldDB" id="A0A0R3N7S4"/>
<protein>
    <submittedName>
        <fullName evidence="1">Uncharacterized protein</fullName>
    </submittedName>
</protein>
<evidence type="ECO:0000313" key="2">
    <source>
        <dbReference type="Proteomes" id="UP000051660"/>
    </source>
</evidence>
<sequence>MPQLYAQHLAQYVVRKEMFGPFQVFLIGAEQLRRDRRRPRIQACGTRVVMPALSPLESIERPAA</sequence>
<dbReference type="Proteomes" id="UP000051660">
    <property type="component" value="Unassembled WGS sequence"/>
</dbReference>
<comment type="caution">
    <text evidence="1">The sequence shown here is derived from an EMBL/GenBank/DDBJ whole genome shotgun (WGS) entry which is preliminary data.</text>
</comment>
<reference evidence="1 2" key="1">
    <citation type="submission" date="2014-03" db="EMBL/GenBank/DDBJ databases">
        <title>Bradyrhizobium valentinum sp. nov., isolated from effective nodules of Lupinus mariae-josephae, a lupine endemic of basic-lime soils in Eastern Spain.</title>
        <authorList>
            <person name="Duran D."/>
            <person name="Rey L."/>
            <person name="Navarro A."/>
            <person name="Busquets A."/>
            <person name="Imperial J."/>
            <person name="Ruiz-Argueso T."/>
        </authorList>
    </citation>
    <scope>NUCLEOTIDE SEQUENCE [LARGE SCALE GENOMIC DNA]</scope>
    <source>
        <strain evidence="1 2">CCBAU 23086</strain>
    </source>
</reference>
<accession>A0A0R3N7S4</accession>
<proteinExistence type="predicted"/>
<organism evidence="1 2">
    <name type="scientific">Bradyrhizobium lablabi</name>
    <dbReference type="NCBI Taxonomy" id="722472"/>
    <lineage>
        <taxon>Bacteria</taxon>
        <taxon>Pseudomonadati</taxon>
        <taxon>Pseudomonadota</taxon>
        <taxon>Alphaproteobacteria</taxon>
        <taxon>Hyphomicrobiales</taxon>
        <taxon>Nitrobacteraceae</taxon>
        <taxon>Bradyrhizobium</taxon>
    </lineage>
</organism>
<gene>
    <name evidence="1" type="ORF">CQ14_02175</name>
</gene>
<name>A0A0R3N7S4_9BRAD</name>
<dbReference type="EMBL" id="LLYB01000046">
    <property type="protein sequence ID" value="KRR26335.1"/>
    <property type="molecule type" value="Genomic_DNA"/>
</dbReference>